<proteinExistence type="predicted"/>
<keyword evidence="11" id="KW-1185">Reference proteome</keyword>
<dbReference type="EC" id="2.4.-.-" evidence="10"/>
<feature type="transmembrane region" description="Helical" evidence="8">
    <location>
        <begin position="279"/>
        <end position="297"/>
    </location>
</feature>
<evidence type="ECO:0000256" key="4">
    <source>
        <dbReference type="ARBA" id="ARBA00022679"/>
    </source>
</evidence>
<feature type="transmembrane region" description="Helical" evidence="8">
    <location>
        <begin position="365"/>
        <end position="387"/>
    </location>
</feature>
<dbReference type="Proteomes" id="UP001594351">
    <property type="component" value="Unassembled WGS sequence"/>
</dbReference>
<dbReference type="InterPro" id="IPR038731">
    <property type="entry name" value="RgtA/B/C-like"/>
</dbReference>
<feature type="transmembrane region" description="Helical" evidence="8">
    <location>
        <begin position="220"/>
        <end position="239"/>
    </location>
</feature>
<evidence type="ECO:0000313" key="10">
    <source>
        <dbReference type="EMBL" id="MFC1850078.1"/>
    </source>
</evidence>
<comment type="caution">
    <text evidence="10">The sequence shown here is derived from an EMBL/GenBank/DDBJ whole genome shotgun (WGS) entry which is preliminary data.</text>
</comment>
<feature type="transmembrane region" description="Helical" evidence="8">
    <location>
        <begin position="173"/>
        <end position="199"/>
    </location>
</feature>
<evidence type="ECO:0000256" key="5">
    <source>
        <dbReference type="ARBA" id="ARBA00022692"/>
    </source>
</evidence>
<keyword evidence="6 8" id="KW-1133">Transmembrane helix</keyword>
<comment type="subcellular location">
    <subcellularLocation>
        <location evidence="1">Cell membrane</location>
        <topology evidence="1">Multi-pass membrane protein</topology>
    </subcellularLocation>
</comment>
<feature type="transmembrane region" description="Helical" evidence="8">
    <location>
        <begin position="409"/>
        <end position="434"/>
    </location>
</feature>
<organism evidence="10 11">
    <name type="scientific">candidate division CSSED10-310 bacterium</name>
    <dbReference type="NCBI Taxonomy" id="2855610"/>
    <lineage>
        <taxon>Bacteria</taxon>
        <taxon>Bacteria division CSSED10-310</taxon>
    </lineage>
</organism>
<name>A0ABV6YVI8_UNCC1</name>
<feature type="domain" description="Glycosyltransferase RgtA/B/C/D-like" evidence="9">
    <location>
        <begin position="81"/>
        <end position="200"/>
    </location>
</feature>
<dbReference type="Pfam" id="PF13231">
    <property type="entry name" value="PMT_2"/>
    <property type="match status" value="1"/>
</dbReference>
<dbReference type="PANTHER" id="PTHR33908">
    <property type="entry name" value="MANNOSYLTRANSFERASE YKCB-RELATED"/>
    <property type="match status" value="1"/>
</dbReference>
<evidence type="ECO:0000256" key="7">
    <source>
        <dbReference type="ARBA" id="ARBA00023136"/>
    </source>
</evidence>
<dbReference type="EMBL" id="JBHPBY010000075">
    <property type="protein sequence ID" value="MFC1850078.1"/>
    <property type="molecule type" value="Genomic_DNA"/>
</dbReference>
<feature type="transmembrane region" description="Helical" evidence="8">
    <location>
        <begin position="143"/>
        <end position="161"/>
    </location>
</feature>
<dbReference type="InterPro" id="IPR050297">
    <property type="entry name" value="LipidA_mod_glycosyltrf_83"/>
</dbReference>
<keyword evidence="2" id="KW-1003">Cell membrane</keyword>
<evidence type="ECO:0000256" key="6">
    <source>
        <dbReference type="ARBA" id="ARBA00022989"/>
    </source>
</evidence>
<keyword evidence="5 8" id="KW-0812">Transmembrane</keyword>
<evidence type="ECO:0000256" key="2">
    <source>
        <dbReference type="ARBA" id="ARBA00022475"/>
    </source>
</evidence>
<gene>
    <name evidence="10" type="ORF">ACFL27_07795</name>
</gene>
<keyword evidence="4 10" id="KW-0808">Transferase</keyword>
<protein>
    <submittedName>
        <fullName evidence="10">ArnT family glycosyltransferase</fullName>
        <ecNumber evidence="10">2.4.-.-</ecNumber>
    </submittedName>
</protein>
<evidence type="ECO:0000256" key="8">
    <source>
        <dbReference type="SAM" id="Phobius"/>
    </source>
</evidence>
<evidence type="ECO:0000313" key="11">
    <source>
        <dbReference type="Proteomes" id="UP001594351"/>
    </source>
</evidence>
<dbReference type="GO" id="GO:0016757">
    <property type="term" value="F:glycosyltransferase activity"/>
    <property type="evidence" value="ECO:0007669"/>
    <property type="project" value="UniProtKB-KW"/>
</dbReference>
<reference evidence="10 11" key="1">
    <citation type="submission" date="2024-09" db="EMBL/GenBank/DDBJ databases">
        <title>Laminarin stimulates single cell rates of sulfate reduction while oxygen inhibits transcriptomic activity in coastal marine sediment.</title>
        <authorList>
            <person name="Lindsay M."/>
            <person name="Orcutt B."/>
            <person name="Emerson D."/>
            <person name="Stepanauskas R."/>
            <person name="D'Angelo T."/>
        </authorList>
    </citation>
    <scope>NUCLEOTIDE SEQUENCE [LARGE SCALE GENOMIC DNA]</scope>
    <source>
        <strain evidence="10">SAG AM-311-K15</strain>
    </source>
</reference>
<sequence>MDNRSQNGAYYWCLVFLVLGLGIVLRCWQIQADPPKDLSASGGYFADEGFWTHNARNKILFDEWSTDGWNNMIVSPILHVATYLSFYCFGVSILSARLVPILFSIAALLLLLLSFYRSNEKITALLGLVFLGLQYPFLVHNRLALVETPGTFFLILVFYFFRDKRPLPLFLTGLWAACAFITKTTIFFIIPAVLLASALDRLTNRETDSHPVRFLLQDMFWFGIGFSVPMFFWLIFIYFPHGEMLGAYNRYYRSQQPGSLMGVIKAIATQRFHIFFNRVPVLLLLSHVYVFIVFLELTRKSRSLARSELFAVCWYVCGIGFFACFSYRPLRYYLPVIPAMVILSAIFIERLWRNGWSWISALFRGPWLLGLGLWILYPVTANIVLLIDRYGYDYQLLGPHFSQWPITGIWYPGMFLVTVMGVTLFLFFMMVSVGQNIFSRKTLSRAVSVLVVLALGTFLTVNGYAVLSWLLDPEYTILEINKELSQFPAQGTFTGQWAGELCLQTSHRVVPVYSGYVNDDAPFGKYNIRYLLLWHEYNHKDNFFEHFPEATKKAQCLKTYRIKDSKVYFFEIPPSPSY</sequence>
<accession>A0ABV6YVI8</accession>
<feature type="transmembrane region" description="Helical" evidence="8">
    <location>
        <begin position="446"/>
        <end position="471"/>
    </location>
</feature>
<evidence type="ECO:0000256" key="3">
    <source>
        <dbReference type="ARBA" id="ARBA00022676"/>
    </source>
</evidence>
<evidence type="ECO:0000259" key="9">
    <source>
        <dbReference type="Pfam" id="PF13231"/>
    </source>
</evidence>
<dbReference type="PANTHER" id="PTHR33908:SF11">
    <property type="entry name" value="MEMBRANE PROTEIN"/>
    <property type="match status" value="1"/>
</dbReference>
<feature type="transmembrane region" description="Helical" evidence="8">
    <location>
        <begin position="9"/>
        <end position="31"/>
    </location>
</feature>
<feature type="transmembrane region" description="Helical" evidence="8">
    <location>
        <begin position="122"/>
        <end position="138"/>
    </location>
</feature>
<feature type="transmembrane region" description="Helical" evidence="8">
    <location>
        <begin position="98"/>
        <end position="116"/>
    </location>
</feature>
<keyword evidence="3 10" id="KW-0328">Glycosyltransferase</keyword>
<feature type="transmembrane region" description="Helical" evidence="8">
    <location>
        <begin position="334"/>
        <end position="353"/>
    </location>
</feature>
<keyword evidence="7 8" id="KW-0472">Membrane</keyword>
<evidence type="ECO:0000256" key="1">
    <source>
        <dbReference type="ARBA" id="ARBA00004651"/>
    </source>
</evidence>